<gene>
    <name evidence="2" type="ORF">KNV97_03380</name>
</gene>
<dbReference type="PANTHER" id="PTHR41795:SF1">
    <property type="entry name" value="EXOPOLYSACCHARIDE SYNTHESIS PROTEIN"/>
    <property type="match status" value="1"/>
</dbReference>
<keyword evidence="1" id="KW-1133">Transmembrane helix</keyword>
<keyword evidence="3" id="KW-1185">Reference proteome</keyword>
<dbReference type="PIRSF" id="PIRSF033239">
    <property type="entry name" value="ExoD"/>
    <property type="match status" value="1"/>
</dbReference>
<dbReference type="Proteomes" id="UP000694232">
    <property type="component" value="Chromosome 2"/>
</dbReference>
<dbReference type="Pfam" id="PF06055">
    <property type="entry name" value="ExoD"/>
    <property type="match status" value="1"/>
</dbReference>
<evidence type="ECO:0000313" key="2">
    <source>
        <dbReference type="EMBL" id="QXO15479.1"/>
    </source>
</evidence>
<reference evidence="2" key="1">
    <citation type="submission" date="2021-06" db="EMBL/GenBank/DDBJ databases">
        <title>Vibrio nov. sp., novel gut bacterium isolated from Yellow Sea oyster.</title>
        <authorList>
            <person name="Muhammad N."/>
            <person name="Nguyen T.H."/>
            <person name="Lee Y.-J."/>
            <person name="Ko J."/>
            <person name="Kim S.-G."/>
        </authorList>
    </citation>
    <scope>NUCLEOTIDE SEQUENCE</scope>
    <source>
        <strain evidence="2">OG9-811</strain>
    </source>
</reference>
<proteinExistence type="predicted"/>
<keyword evidence="1" id="KW-0812">Transmembrane</keyword>
<evidence type="ECO:0000313" key="3">
    <source>
        <dbReference type="Proteomes" id="UP000694232"/>
    </source>
</evidence>
<dbReference type="KEGG" id="vos:KNV97_03380"/>
<feature type="transmembrane region" description="Helical" evidence="1">
    <location>
        <begin position="163"/>
        <end position="183"/>
    </location>
</feature>
<keyword evidence="1" id="KW-0472">Membrane</keyword>
<sequence>MVSVEKTSELLVKTLQQHPETYLSIGELLESLKRRSYGALLIMLSLAGLIPGISFFAGFAIFLLGLQIIVGFQSPRLPKLVQRRRLNRHKTLRFIEEMRPWLERVEQYIKPRWEPLSNSMARRVVGVVICLLSVVAVMPLPFVNFPPNIAIILFALGIIERDGLFMLIGGVLSVFAVWVGYLLMRIALNSLMLVL</sequence>
<dbReference type="PANTHER" id="PTHR41795">
    <property type="entry name" value="EXOPOLYSACCHARIDE SYNTHESIS PROTEIN"/>
    <property type="match status" value="1"/>
</dbReference>
<accession>A0A975U7V4</accession>
<dbReference type="InterPro" id="IPR010331">
    <property type="entry name" value="ExoD"/>
</dbReference>
<organism evidence="2 3">
    <name type="scientific">Vibrio ostreae</name>
    <dbReference type="NCBI Taxonomy" id="2841925"/>
    <lineage>
        <taxon>Bacteria</taxon>
        <taxon>Pseudomonadati</taxon>
        <taxon>Pseudomonadota</taxon>
        <taxon>Gammaproteobacteria</taxon>
        <taxon>Vibrionales</taxon>
        <taxon>Vibrionaceae</taxon>
        <taxon>Vibrio</taxon>
    </lineage>
</organism>
<evidence type="ECO:0000256" key="1">
    <source>
        <dbReference type="SAM" id="Phobius"/>
    </source>
</evidence>
<feature type="transmembrane region" description="Helical" evidence="1">
    <location>
        <begin position="37"/>
        <end position="70"/>
    </location>
</feature>
<feature type="transmembrane region" description="Helical" evidence="1">
    <location>
        <begin position="124"/>
        <end position="143"/>
    </location>
</feature>
<protein>
    <submittedName>
        <fullName evidence="2">Exopolysaccharide biosynthesis protein</fullName>
    </submittedName>
</protein>
<name>A0A975U7V4_9VIBR</name>
<dbReference type="EMBL" id="CP076642">
    <property type="protein sequence ID" value="QXO15479.1"/>
    <property type="molecule type" value="Genomic_DNA"/>
</dbReference>
<dbReference type="AlphaFoldDB" id="A0A975U7V4"/>